<comment type="caution">
    <text evidence="1">The sequence shown here is derived from an EMBL/GenBank/DDBJ whole genome shotgun (WGS) entry which is preliminary data.</text>
</comment>
<gene>
    <name evidence="1" type="ORF">V5799_030469</name>
</gene>
<dbReference type="Gene3D" id="2.10.80.10">
    <property type="entry name" value="Lipase, subunit A"/>
    <property type="match status" value="1"/>
</dbReference>
<dbReference type="Proteomes" id="UP001321473">
    <property type="component" value="Unassembled WGS sequence"/>
</dbReference>
<sequence>MMFSQDPKQRNDIGGPCRNGNHCRPELCCLLSRDHSRTCQPRAQLGEQCTEFQVKGGAYPDHCPCLEGICSLTLDRRHNLGGNATCVTSQEEHYGPPRQQEGH</sequence>
<protein>
    <submittedName>
        <fullName evidence="1">Uncharacterized protein</fullName>
    </submittedName>
</protein>
<dbReference type="EMBL" id="JARKHS020013276">
    <property type="protein sequence ID" value="KAK8776185.1"/>
    <property type="molecule type" value="Genomic_DNA"/>
</dbReference>
<evidence type="ECO:0000313" key="1">
    <source>
        <dbReference type="EMBL" id="KAK8776185.1"/>
    </source>
</evidence>
<keyword evidence="2" id="KW-1185">Reference proteome</keyword>
<accession>A0AAQ4EN61</accession>
<reference evidence="1 2" key="1">
    <citation type="journal article" date="2023" name="Arcadia Sci">
        <title>De novo assembly of a long-read Amblyomma americanum tick genome.</title>
        <authorList>
            <person name="Chou S."/>
            <person name="Poskanzer K.E."/>
            <person name="Rollins M."/>
            <person name="Thuy-Boun P.S."/>
        </authorList>
    </citation>
    <scope>NUCLEOTIDE SEQUENCE [LARGE SCALE GENOMIC DNA]</scope>
    <source>
        <strain evidence="1">F_SG_1</strain>
        <tissue evidence="1">Salivary glands</tissue>
    </source>
</reference>
<evidence type="ECO:0000313" key="2">
    <source>
        <dbReference type="Proteomes" id="UP001321473"/>
    </source>
</evidence>
<proteinExistence type="predicted"/>
<organism evidence="1 2">
    <name type="scientific">Amblyomma americanum</name>
    <name type="common">Lone star tick</name>
    <dbReference type="NCBI Taxonomy" id="6943"/>
    <lineage>
        <taxon>Eukaryota</taxon>
        <taxon>Metazoa</taxon>
        <taxon>Ecdysozoa</taxon>
        <taxon>Arthropoda</taxon>
        <taxon>Chelicerata</taxon>
        <taxon>Arachnida</taxon>
        <taxon>Acari</taxon>
        <taxon>Parasitiformes</taxon>
        <taxon>Ixodida</taxon>
        <taxon>Ixodoidea</taxon>
        <taxon>Ixodidae</taxon>
        <taxon>Amblyomminae</taxon>
        <taxon>Amblyomma</taxon>
    </lineage>
</organism>
<name>A0AAQ4EN61_AMBAM</name>
<dbReference type="AlphaFoldDB" id="A0AAQ4EN61"/>